<evidence type="ECO:0000259" key="4">
    <source>
        <dbReference type="PROSITE" id="PS50022"/>
    </source>
</evidence>
<dbReference type="EMBL" id="CBIN010000255">
    <property type="protein sequence ID" value="CDE23419.1"/>
    <property type="molecule type" value="Genomic_DNA"/>
</dbReference>
<gene>
    <name evidence="5" type="ORF">BN631_01837</name>
</gene>
<dbReference type="InterPro" id="IPR014755">
    <property type="entry name" value="Cu-Rt/internalin_Ig-like"/>
</dbReference>
<dbReference type="RefSeq" id="WP_022421005.1">
    <property type="nucleotide sequence ID" value="NZ_FR898611.1"/>
</dbReference>
<dbReference type="Gene3D" id="3.20.20.70">
    <property type="entry name" value="Aldolase class I"/>
    <property type="match status" value="1"/>
</dbReference>
<dbReference type="Gene3D" id="2.60.40.1220">
    <property type="match status" value="1"/>
</dbReference>
<dbReference type="Gene3D" id="1.20.1270.90">
    <property type="entry name" value="AF1782-like"/>
    <property type="match status" value="1"/>
</dbReference>
<dbReference type="InterPro" id="IPR000421">
    <property type="entry name" value="FA58C"/>
</dbReference>
<feature type="domain" description="F5/8 type C" evidence="4">
    <location>
        <begin position="1190"/>
        <end position="1353"/>
    </location>
</feature>
<dbReference type="InterPro" id="IPR013320">
    <property type="entry name" value="ConA-like_dom_sf"/>
</dbReference>
<dbReference type="SUPFAM" id="SSF51445">
    <property type="entry name" value="(Trans)glycosidases"/>
    <property type="match status" value="1"/>
</dbReference>
<evidence type="ECO:0000313" key="6">
    <source>
        <dbReference type="Proteomes" id="UP000018093"/>
    </source>
</evidence>
<dbReference type="PROSITE" id="PS50022">
    <property type="entry name" value="FA58C_3"/>
    <property type="match status" value="2"/>
</dbReference>
<feature type="region of interest" description="Disordered" evidence="2">
    <location>
        <begin position="102"/>
        <end position="148"/>
    </location>
</feature>
<proteinExistence type="predicted"/>
<feature type="chain" id="PRO_5004433971" evidence="3">
    <location>
        <begin position="34"/>
        <end position="1562"/>
    </location>
</feature>
<protein>
    <submittedName>
        <fullName evidence="5">F5/8 type C domain protein</fullName>
    </submittedName>
</protein>
<evidence type="ECO:0000256" key="1">
    <source>
        <dbReference type="ARBA" id="ARBA00022729"/>
    </source>
</evidence>
<evidence type="ECO:0000313" key="5">
    <source>
        <dbReference type="EMBL" id="CDE23419.1"/>
    </source>
</evidence>
<reference evidence="5" key="1">
    <citation type="submission" date="2012-11" db="EMBL/GenBank/DDBJ databases">
        <title>Dependencies among metagenomic species, viruses, plasmids and units of genetic variation.</title>
        <authorList>
            <person name="Nielsen H.B."/>
            <person name="Almeida M."/>
            <person name="Juncker A.S."/>
            <person name="Rasmussen S."/>
            <person name="Li J."/>
            <person name="Sunagawa S."/>
            <person name="Plichta D."/>
            <person name="Gautier L."/>
            <person name="Le Chatelier E."/>
            <person name="Peletier E."/>
            <person name="Bonde I."/>
            <person name="Nielsen T."/>
            <person name="Manichanh C."/>
            <person name="Arumugam M."/>
            <person name="Batto J."/>
            <person name="Santos M.B.Q.D."/>
            <person name="Blom N."/>
            <person name="Borruel N."/>
            <person name="Burgdorf K.S."/>
            <person name="Boumezbeur F."/>
            <person name="Casellas F."/>
            <person name="Dore J."/>
            <person name="Guarner F."/>
            <person name="Hansen T."/>
            <person name="Hildebrand F."/>
            <person name="Kaas R.S."/>
            <person name="Kennedy S."/>
            <person name="Kristiansen K."/>
            <person name="Kultima J.R."/>
            <person name="Leonard P."/>
            <person name="Levenez F."/>
            <person name="Lund O."/>
            <person name="Moumen B."/>
            <person name="Le Paslier D."/>
            <person name="Pons N."/>
            <person name="Pedersen O."/>
            <person name="Prifti E."/>
            <person name="Qin J."/>
            <person name="Raes J."/>
            <person name="Tap J."/>
            <person name="Tims S."/>
            <person name="Ussery D.W."/>
            <person name="Yamada T."/>
            <person name="MetaHit consortium"/>
            <person name="Renault P."/>
            <person name="Sicheritz-Ponten T."/>
            <person name="Bork P."/>
            <person name="Wang J."/>
            <person name="Brunak S."/>
            <person name="Ehrlich S.D."/>
        </authorList>
    </citation>
    <scope>NUCLEOTIDE SEQUENCE [LARGE SCALE GENOMIC DNA]</scope>
</reference>
<dbReference type="Gene3D" id="2.60.120.260">
    <property type="entry name" value="Galactose-binding domain-like"/>
    <property type="match status" value="2"/>
</dbReference>
<dbReference type="InterPro" id="IPR017853">
    <property type="entry name" value="GH"/>
</dbReference>
<feature type="compositionally biased region" description="Polar residues" evidence="2">
    <location>
        <begin position="102"/>
        <end position="136"/>
    </location>
</feature>
<dbReference type="InterPro" id="IPR013785">
    <property type="entry name" value="Aldolase_TIM"/>
</dbReference>
<keyword evidence="1 3" id="KW-0732">Signal</keyword>
<organism evidence="5 6">
    <name type="scientific">Amedibacillus dolichus CAG:375</name>
    <dbReference type="NCBI Taxonomy" id="1263076"/>
    <lineage>
        <taxon>Bacteria</taxon>
        <taxon>Bacillati</taxon>
        <taxon>Bacillota</taxon>
        <taxon>Erysipelotrichia</taxon>
        <taxon>Erysipelotrichales</taxon>
        <taxon>Erysipelotrichaceae</taxon>
        <taxon>Amedibacillus</taxon>
    </lineage>
</organism>
<dbReference type="Proteomes" id="UP000018093">
    <property type="component" value="Unassembled WGS sequence"/>
</dbReference>
<dbReference type="Pfam" id="PF00754">
    <property type="entry name" value="F5_F8_type_C"/>
    <property type="match status" value="1"/>
</dbReference>
<feature type="signal peptide" evidence="3">
    <location>
        <begin position="1"/>
        <end position="33"/>
    </location>
</feature>
<dbReference type="InterPro" id="IPR008979">
    <property type="entry name" value="Galactose-bd-like_sf"/>
</dbReference>
<dbReference type="SUPFAM" id="SSF49785">
    <property type="entry name" value="Galactose-binding domain-like"/>
    <property type="match status" value="2"/>
</dbReference>
<evidence type="ECO:0000256" key="2">
    <source>
        <dbReference type="SAM" id="MobiDB-lite"/>
    </source>
</evidence>
<feature type="compositionally biased region" description="Basic and acidic residues" evidence="2">
    <location>
        <begin position="1502"/>
        <end position="1514"/>
    </location>
</feature>
<feature type="domain" description="F5/8 type C" evidence="4">
    <location>
        <begin position="104"/>
        <end position="266"/>
    </location>
</feature>
<evidence type="ECO:0000256" key="3">
    <source>
        <dbReference type="SAM" id="SignalP"/>
    </source>
</evidence>
<dbReference type="SUPFAM" id="SSF49899">
    <property type="entry name" value="Concanavalin A-like lectins/glucanases"/>
    <property type="match status" value="1"/>
</dbReference>
<comment type="caution">
    <text evidence="5">The sequence shown here is derived from an EMBL/GenBank/DDBJ whole genome shotgun (WGS) entry which is preliminary data.</text>
</comment>
<accession>R7G7M6</accession>
<sequence length="1562" mass="178086">MKKKGIYKGAVAFMALCMSCGSILPLSSTYVQAAEQQEQYKAPVSLEKNATQYVFGNEYIKRTFQVIDGKLKTDNITNYRTAMKTVLTPEEGSEEFIITTLPNGTEGTIKNPTNRLDTSKWESSSDSVATNENGNGDPSKMFDGDNNTYYHSKYEESATDEEHNFPHNIYVDLKEAQTIQSLRYQLRVYDDGTPTASGHVKDFNIYIANSLDELKKSTEPVLSGSFENKKETYVNFKEAITTQFIRIEFVNGYEPEWETDPEVACCSEFDFFSDKIIYPEIGNTTIKSSDLLLAKEPDFETDKETKKLTFTFEPIVIRNVEYTIKEVITMKDGDSFMRKHLEINVPEKEAKNAKIDYIDLENMNFSKDVLVPDQYWTIPEQTDNPDMSNMKGDYLELGQPYYIGAMYWGCEFPQTENKIRNNNGFIRYHFGKSLAKDEYFTYNKNNEAGHIITWDSVVGSARSSDYSVVQADFYEYIETIATKTDFRQQFNSWYDYMYEINSQNIKDSFYEIEKGFTQHGVAPLDSYVVDDGWANYSSFWDFNEKFPNEFYDTTLQTHQLGSNFGLWLGPRGGYNGTQHTISNWIEQHNLGSINRVSWDVNVSDARYLSKLVNDIFINYQDKFDINYWKLDGMLFEPETNPNPYHVTGSPFYTISETYERWGDMFENMRKQRGDKDLWINMTSFVNPSPWHLQWVNSVWMQNTGDTGYNYSFNATDQEAMLTYRDSDYYDFFHDRQWQLPSKYFYNHDPVYAKTAHNVGGGPGRPINYTDEELREHLYMLGTRGTAFWEYYYSPSMFDDEKWDVNAEAANWIEDNFDILQKSKMFGGDPEKGDIYGYSCWNGNEGIVSIRNPKDVEQTYTLTYDRLVGVHEGMENVYGKVVIGDVAKYQSDKPLSYGDKITFTLKPKEVLIMQYGKKDTTNAAVKSIHGNGKVVEVEFDETIREPKADSFTVEGNEVEKVALKADLRTVELTLKEELKDVSDIKINVNGVQDIVGNTTKETSKDDYFENDVVNSIVKRTLDGKAIQKGSAYSIDGSGDFSVTGKIKTTSTNAEILRQEGSYVVGIDVEGYLTFTLNGVTLNSKYEQKTRQSDGTVTSETKGKIADGKEHQFTAVKEVNGMLKLYMDGELVASAYDETKLNPTIAKSDLIFANGLQGEVEYITLLDKALAFDEVSDYVDEADVKGNVVLRANNKEVKISAYDVTEQKEVKEHSEYLFSYINDGNKAYQNNYLELGDTSDAKRHSRYVEIDLGTECELNKLHMTRYADGRTYGPTVVALSKDKDFKDKTIVYNSDKTGNVHKLGKGNDDLYQETTAGKEIVLDQPTKARYIRIYVNGNENGSTSDHIVEFEAYGTKKGKPGDVVYRIDYSRLDALVKEDLSKTYTKTSIKAYEKAAKDTLKAAKELLANKDATSDEEVEKLIEEINAHRKVLVKRADTTKAKELLDRVASLNQKDYTKESWNVFETARKELEEAVKDTSDVNDEQMEKLMKTVEDAYANLVKADSNKPIDPEKPIEPNKPIKPQQPEDSKDETNTGDVTNIGGILALLLASGAGLAFLRKKSRQ</sequence>
<feature type="region of interest" description="Disordered" evidence="2">
    <location>
        <begin position="1502"/>
        <end position="1535"/>
    </location>
</feature>
<name>R7G7M6_9FIRM</name>